<feature type="compositionally biased region" description="Basic and acidic residues" evidence="1">
    <location>
        <begin position="1200"/>
        <end position="1215"/>
    </location>
</feature>
<name>A0ABR1WKK3_9PEZI</name>
<feature type="compositionally biased region" description="Polar residues" evidence="1">
    <location>
        <begin position="405"/>
        <end position="426"/>
    </location>
</feature>
<feature type="region of interest" description="Disordered" evidence="1">
    <location>
        <begin position="722"/>
        <end position="742"/>
    </location>
</feature>
<keyword evidence="4" id="KW-1185">Reference proteome</keyword>
<accession>A0ABR1WKK3</accession>
<dbReference type="Pfam" id="PF25422">
    <property type="entry name" value="DUF7892"/>
    <property type="match status" value="1"/>
</dbReference>
<feature type="region of interest" description="Disordered" evidence="1">
    <location>
        <begin position="1200"/>
        <end position="1227"/>
    </location>
</feature>
<evidence type="ECO:0000259" key="2">
    <source>
        <dbReference type="Pfam" id="PF25422"/>
    </source>
</evidence>
<dbReference type="Proteomes" id="UP001446871">
    <property type="component" value="Unassembled WGS sequence"/>
</dbReference>
<feature type="region of interest" description="Disordered" evidence="1">
    <location>
        <begin position="1471"/>
        <end position="1533"/>
    </location>
</feature>
<feature type="compositionally biased region" description="Polar residues" evidence="1">
    <location>
        <begin position="726"/>
        <end position="742"/>
    </location>
</feature>
<dbReference type="InterPro" id="IPR057214">
    <property type="entry name" value="DUF7892"/>
</dbReference>
<feature type="region of interest" description="Disordered" evidence="1">
    <location>
        <begin position="1308"/>
        <end position="1335"/>
    </location>
</feature>
<feature type="compositionally biased region" description="Basic residues" evidence="1">
    <location>
        <begin position="1141"/>
        <end position="1156"/>
    </location>
</feature>
<feature type="region of interest" description="Disordered" evidence="1">
    <location>
        <begin position="385"/>
        <end position="465"/>
    </location>
</feature>
<feature type="domain" description="DUF7892" evidence="2">
    <location>
        <begin position="861"/>
        <end position="1012"/>
    </location>
</feature>
<dbReference type="EMBL" id="JAQQWM010000001">
    <property type="protein sequence ID" value="KAK8083001.1"/>
    <property type="molecule type" value="Genomic_DNA"/>
</dbReference>
<proteinExistence type="predicted"/>
<feature type="compositionally biased region" description="Polar residues" evidence="1">
    <location>
        <begin position="448"/>
        <end position="458"/>
    </location>
</feature>
<dbReference type="CDD" id="cd09917">
    <property type="entry name" value="F-box_SF"/>
    <property type="match status" value="1"/>
</dbReference>
<feature type="region of interest" description="Disordered" evidence="1">
    <location>
        <begin position="1"/>
        <end position="110"/>
    </location>
</feature>
<reference evidence="3 4" key="1">
    <citation type="submission" date="2023-01" db="EMBL/GenBank/DDBJ databases">
        <title>Analysis of 21 Apiospora genomes using comparative genomics revels a genus with tremendous synthesis potential of carbohydrate active enzymes and secondary metabolites.</title>
        <authorList>
            <person name="Sorensen T."/>
        </authorList>
    </citation>
    <scope>NUCLEOTIDE SEQUENCE [LARGE SCALE GENOMIC DNA]</scope>
    <source>
        <strain evidence="3 4">CBS 83171</strain>
    </source>
</reference>
<organism evidence="3 4">
    <name type="scientific">Apiospora saccharicola</name>
    <dbReference type="NCBI Taxonomy" id="335842"/>
    <lineage>
        <taxon>Eukaryota</taxon>
        <taxon>Fungi</taxon>
        <taxon>Dikarya</taxon>
        <taxon>Ascomycota</taxon>
        <taxon>Pezizomycotina</taxon>
        <taxon>Sordariomycetes</taxon>
        <taxon>Xylariomycetidae</taxon>
        <taxon>Amphisphaeriales</taxon>
        <taxon>Apiosporaceae</taxon>
        <taxon>Apiospora</taxon>
    </lineage>
</organism>
<feature type="region of interest" description="Disordered" evidence="1">
    <location>
        <begin position="1106"/>
        <end position="1186"/>
    </location>
</feature>
<feature type="compositionally biased region" description="Polar residues" evidence="1">
    <location>
        <begin position="1"/>
        <end position="10"/>
    </location>
</feature>
<feature type="compositionally biased region" description="Basic and acidic residues" evidence="1">
    <location>
        <begin position="1124"/>
        <end position="1140"/>
    </location>
</feature>
<feature type="compositionally biased region" description="Basic and acidic residues" evidence="1">
    <location>
        <begin position="1494"/>
        <end position="1505"/>
    </location>
</feature>
<sequence>MAGSSEQSSFDIVAPAPPDAGREYQSITKELVSGVGKPDNSSTPDIPTFSAADVGGRSSSDRFKTNDTAVTTAPILVHQSSETDLETRKRKSSHGEDSMPETEQMGKKAKTEETLAGALLQQSASPSSPRNHRSLLPAEIWQHIFTFASPTELGSLLLTSRAFHSYLNPSSPVDEHTTHPSVTSKGHLSTLKPDVIWQTSRRRFLPRMPAPLKNHTELQMWRLACCMRCQFCGKREPPCPVGSNHKTCSGPGTHGVSIVWPFAVSSCGSCLLDRSLKEIDLLLSSVPSLIIPALPSVLLTEDTTILSPAALQNGQGQSDLKLTKLFYARHIEELQEEFVAVKAMGLATAEEWLKGLEDRGKELRGDLSRWEKWELAGGIAQMRKMQCRAQVEPPQNSRHDMVPSAASSNVSHDGRAQSSTGQTIPVYTTPPADAQQKSATPHLGHSQEPISRTVPNRSRTQEEIQEMKAARRMEIERRAALLDPPLLPSVLAHIPSFQAALQIIQPLDNNAWDLLKTRLLAQREDAEWRDSQHQKHAAHPKDARVVVEDRCDVNGAHRESKELVDKDWDDAQAPLRAKISVFADETIKDAWHDGNNVKKDNCPQFAADVLLYVRNRFYAEVTKDVAAAHAAGRKPTRDPADGPFTQKLTLENMKWLFEVKIKPLTESYRKELFLCNGCDGNSKAYGFEGVIQHYAAKHTSSLSLGNIVVYWRSEWPATPPFHPNPLSKSTHPAASTPTSNPGIYQQQYLAHAPFNNLPQAHPPPLQGALGYGAPPYRPDYGIPQRPHYPQYPASQPPFPTPSSYIPSCHTSFEQPVMPQLYVPPPLAPFYQQQQYLSGPYEHNIAAYQRSQAEYGLYSNDKIRVQLEDLAFNSRDVWMALASLKDLPGNVRVSVVIFHLTKRYRTRFSESPPLAMFIDGLSNKKDMRPVRNVNGLKCKACHLRLDNGAEVEMRTFSLPQLANHFQQSHVGPFQSSGAPFLDWTVDMIYVPDLSGIQNMSGMDVREEALVAEAFPHFTTSLSDRQPQETHQMGSQWIRAGVHPPAVTGTYFEGYGNTVSAPSATVEARYSNISSGYETGLFSENIYTPDQNNYNQEYEAVISHPASSGLSLNPLPEPDFRPSIAPREELHGRSRDRTSIVREKRKGHNHSSSKRKGNAKPNDMAGKVENGIHDERDGDAEAEESRQEEAIRAIWAAERRETARLVSESDARMEKKRNSPRSEGTSQMVKRIKKECSSPVSRHTADHKSPWLTTRTTEIDLGVDLFAGLESHLNQQACSDSDVARRVPTDNRQTTYEPHHARVNQPLALARPSNPATYSRLASYEPRPSPSSGRDGDRFQVLHHRVYSAQPHRQSTFSTLPALTQSHNEGRIVGPVAAVYDTAMEYVRHNGPSRDRLIGERGDQVLRDASIGGYAENPGVRREQARIQYVETYELVRMRDAEGEYFIRRPAGREMDAAYADPRRLEYREMGSSTDYGHENTAPSSPHELPPPGSEHILRRPLRDGIHESGSLHYGEYDPRYGSALPNPETPVRYR</sequence>
<evidence type="ECO:0000313" key="4">
    <source>
        <dbReference type="Proteomes" id="UP001446871"/>
    </source>
</evidence>
<dbReference type="InterPro" id="IPR036047">
    <property type="entry name" value="F-box-like_dom_sf"/>
</dbReference>
<gene>
    <name evidence="3" type="ORF">PG996_001782</name>
</gene>
<evidence type="ECO:0000313" key="3">
    <source>
        <dbReference type="EMBL" id="KAK8083001.1"/>
    </source>
</evidence>
<protein>
    <recommendedName>
        <fullName evidence="2">DUF7892 domain-containing protein</fullName>
    </recommendedName>
</protein>
<evidence type="ECO:0000256" key="1">
    <source>
        <dbReference type="SAM" id="MobiDB-lite"/>
    </source>
</evidence>
<comment type="caution">
    <text evidence="3">The sequence shown here is derived from an EMBL/GenBank/DDBJ whole genome shotgun (WGS) entry which is preliminary data.</text>
</comment>
<dbReference type="SUPFAM" id="SSF81383">
    <property type="entry name" value="F-box domain"/>
    <property type="match status" value="1"/>
</dbReference>